<accession>A0A0J1D618</accession>
<sequence length="81" mass="9400">MQSTITNWKTASAVWRDFARAHPELGYDGGANSWIHFQRRHGQHLKGLDVIRQTGTHRPMIADTDRFERIVFDLLTLTRVP</sequence>
<organism evidence="1 2">
    <name type="scientific">Caballeronia mineralivorans PML1(12)</name>
    <dbReference type="NCBI Taxonomy" id="908627"/>
    <lineage>
        <taxon>Bacteria</taxon>
        <taxon>Pseudomonadati</taxon>
        <taxon>Pseudomonadota</taxon>
        <taxon>Betaproteobacteria</taxon>
        <taxon>Burkholderiales</taxon>
        <taxon>Burkholderiaceae</taxon>
        <taxon>Caballeronia</taxon>
    </lineage>
</organism>
<dbReference type="OrthoDB" id="9920723at2"/>
<dbReference type="Proteomes" id="UP000035963">
    <property type="component" value="Unassembled WGS sequence"/>
</dbReference>
<dbReference type="RefSeq" id="WP_047844700.1">
    <property type="nucleotide sequence ID" value="NZ_AEJF01000005.1"/>
</dbReference>
<dbReference type="PATRIC" id="fig|908627.4.peg.172"/>
<dbReference type="EMBL" id="AEJF01000005">
    <property type="protein sequence ID" value="KLU28096.1"/>
    <property type="molecule type" value="Genomic_DNA"/>
</dbReference>
<keyword evidence="2" id="KW-1185">Reference proteome</keyword>
<evidence type="ECO:0000313" key="2">
    <source>
        <dbReference type="Proteomes" id="UP000035963"/>
    </source>
</evidence>
<name>A0A0J1D618_9BURK</name>
<comment type="caution">
    <text evidence="1">The sequence shown here is derived from an EMBL/GenBank/DDBJ whole genome shotgun (WGS) entry which is preliminary data.</text>
</comment>
<dbReference type="AlphaFoldDB" id="A0A0J1D618"/>
<evidence type="ECO:0000313" key="1">
    <source>
        <dbReference type="EMBL" id="KLU28096.1"/>
    </source>
</evidence>
<gene>
    <name evidence="1" type="ORF">EOS_00790</name>
</gene>
<proteinExistence type="predicted"/>
<reference evidence="1 2" key="1">
    <citation type="journal article" date="2015" name="Genome Announc.">
        <title>Draft Genome Sequence of Burkholderia sp. Strain PML1(12), an Ectomycorrhizosphere-Inhabiting Bacterium with Effective Mineral-Weathering Ability.</title>
        <authorList>
            <person name="Uroz S."/>
            <person name="Oger P."/>
        </authorList>
    </citation>
    <scope>NUCLEOTIDE SEQUENCE [LARGE SCALE GENOMIC DNA]</scope>
    <source>
        <strain evidence="2">PML1(12)</strain>
    </source>
</reference>
<protein>
    <submittedName>
        <fullName evidence="1">Uncharacterized protein</fullName>
    </submittedName>
</protein>